<dbReference type="InterPro" id="IPR032427">
    <property type="entry name" value="P22_portal"/>
</dbReference>
<evidence type="ECO:0008006" key="5">
    <source>
        <dbReference type="Google" id="ProtNLM"/>
    </source>
</evidence>
<reference evidence="3 4" key="1">
    <citation type="submission" date="2020-06" db="EMBL/GenBank/DDBJ databases">
        <title>Whole-genome sequence of Allochromatium humboldtianum DSM 21881, type strain.</title>
        <authorList>
            <person name="Kyndt J.A."/>
            <person name="Meyer T.E."/>
        </authorList>
    </citation>
    <scope>NUCLEOTIDE SEQUENCE [LARGE SCALE GENOMIC DNA]</scope>
    <source>
        <strain evidence="3 4">DSM 21881</strain>
    </source>
</reference>
<accession>A0A850REC1</accession>
<dbReference type="Pfam" id="PF16510">
    <property type="entry name" value="P22_portal"/>
    <property type="match status" value="1"/>
</dbReference>
<keyword evidence="4" id="KW-1185">Reference proteome</keyword>
<evidence type="ECO:0000313" key="3">
    <source>
        <dbReference type="EMBL" id="NVZ08011.1"/>
    </source>
</evidence>
<proteinExistence type="predicted"/>
<feature type="coiled-coil region" evidence="1">
    <location>
        <begin position="616"/>
        <end position="672"/>
    </location>
</feature>
<evidence type="ECO:0000256" key="1">
    <source>
        <dbReference type="SAM" id="Coils"/>
    </source>
</evidence>
<evidence type="ECO:0000313" key="4">
    <source>
        <dbReference type="Proteomes" id="UP000592294"/>
    </source>
</evidence>
<protein>
    <recommendedName>
        <fullName evidence="5">Portal protein</fullName>
    </recommendedName>
</protein>
<name>A0A850REC1_9GAMM</name>
<dbReference type="RefSeq" id="WP_176974804.1">
    <property type="nucleotide sequence ID" value="NZ_JABZEO010000001.1"/>
</dbReference>
<dbReference type="Proteomes" id="UP000592294">
    <property type="component" value="Unassembled WGS sequence"/>
</dbReference>
<feature type="compositionally biased region" description="Basic and acidic residues" evidence="2">
    <location>
        <begin position="694"/>
        <end position="703"/>
    </location>
</feature>
<organism evidence="3 4">
    <name type="scientific">Allochromatium humboldtianum</name>
    <dbReference type="NCBI Taxonomy" id="504901"/>
    <lineage>
        <taxon>Bacteria</taxon>
        <taxon>Pseudomonadati</taxon>
        <taxon>Pseudomonadota</taxon>
        <taxon>Gammaproteobacteria</taxon>
        <taxon>Chromatiales</taxon>
        <taxon>Chromatiaceae</taxon>
        <taxon>Allochromatium</taxon>
    </lineage>
</organism>
<sequence>MKKTERDVARDAWDAYVRARDAGHEQWVKKAHEAERFYAGGGQQWDEADRQRLESEGKPVLEVNLILSTVNAMLGERINQRAEIRFQPMRGGTAQLAEAVLTPLVRHIQEDNQFHYLEGEMFQDGLITGRGYLDIRMNFDEDLRGEARISVVDPMTVIPDPYAKSYDTRDWREVITTRWMTLHEIEAEYGKEHRKKVEAFALTSDSLGAYEHDCIEWAIKDHSFGDPDAVVAERHSTEDISRVRVIERQFKQVAPARFYVDNATGDMREIPEDIPDERAAALAQQLGMSIIRRVRPRVRWTVTCGTHVIKDIWSPYPHFTIVGYFPYFMRGRPFGVVQNLISPQRQLNKAESQELHIINTTANSGWIIEAGSLLNMTEDELEARGAETGLVMVVRQGAQPPTKILPNHVPTGISNVASKASGAIKAISGIYDAMLGDAGREVSGKALEARIQRGTVQMQVPFDNLNRTRQIVGEMLYGLIREYYTEERVYHVADFNQPGAPIVPVEINKQQFDGTILNDVTIGEYAIRVSVGPSHDNVQEAQFQEALQLREAGVMIPDYAVVENSHLLHRHELSELLRKMQGFAEPTPEEQQMLQMQQQIQMEMVLAELATNKAKAMLLQAQAQQAQAKAQELEGGAQIQALELQSHIELELRKLEQRWAELQANLENKLQLAGVHAGIKSDLTRYTTVAKQTTEEMRQRTDLQKTAMQLQAAREKSTPPSKSKAR</sequence>
<comment type="caution">
    <text evidence="3">The sequence shown here is derived from an EMBL/GenBank/DDBJ whole genome shotgun (WGS) entry which is preliminary data.</text>
</comment>
<keyword evidence="1" id="KW-0175">Coiled coil</keyword>
<dbReference type="AlphaFoldDB" id="A0A850REC1"/>
<gene>
    <name evidence="3" type="ORF">HW932_01895</name>
</gene>
<evidence type="ECO:0000256" key="2">
    <source>
        <dbReference type="SAM" id="MobiDB-lite"/>
    </source>
</evidence>
<feature type="region of interest" description="Disordered" evidence="2">
    <location>
        <begin position="694"/>
        <end position="726"/>
    </location>
</feature>
<dbReference type="EMBL" id="JABZEO010000001">
    <property type="protein sequence ID" value="NVZ08011.1"/>
    <property type="molecule type" value="Genomic_DNA"/>
</dbReference>